<dbReference type="RefSeq" id="XP_001875803.1">
    <property type="nucleotide sequence ID" value="XM_001875768.1"/>
</dbReference>
<evidence type="ECO:0000313" key="2">
    <source>
        <dbReference type="EMBL" id="EDR13305.1"/>
    </source>
</evidence>
<name>B0CVC8_LACBS</name>
<evidence type="ECO:0000256" key="1">
    <source>
        <dbReference type="SAM" id="MobiDB-lite"/>
    </source>
</evidence>
<reference evidence="2 3" key="1">
    <citation type="journal article" date="2008" name="Nature">
        <title>The genome of Laccaria bicolor provides insights into mycorrhizal symbiosis.</title>
        <authorList>
            <person name="Martin F."/>
            <person name="Aerts A."/>
            <person name="Ahren D."/>
            <person name="Brun A."/>
            <person name="Danchin E.G.J."/>
            <person name="Duchaussoy F."/>
            <person name="Gibon J."/>
            <person name="Kohler A."/>
            <person name="Lindquist E."/>
            <person name="Pereda V."/>
            <person name="Salamov A."/>
            <person name="Shapiro H.J."/>
            <person name="Wuyts J."/>
            <person name="Blaudez D."/>
            <person name="Buee M."/>
            <person name="Brokstein P."/>
            <person name="Canbaeck B."/>
            <person name="Cohen D."/>
            <person name="Courty P.E."/>
            <person name="Coutinho P.M."/>
            <person name="Delaruelle C."/>
            <person name="Detter J.C."/>
            <person name="Deveau A."/>
            <person name="DiFazio S."/>
            <person name="Duplessis S."/>
            <person name="Fraissinet-Tachet L."/>
            <person name="Lucic E."/>
            <person name="Frey-Klett P."/>
            <person name="Fourrey C."/>
            <person name="Feussner I."/>
            <person name="Gay G."/>
            <person name="Grimwood J."/>
            <person name="Hoegger P.J."/>
            <person name="Jain P."/>
            <person name="Kilaru S."/>
            <person name="Labbe J."/>
            <person name="Lin Y.C."/>
            <person name="Legue V."/>
            <person name="Le Tacon F."/>
            <person name="Marmeisse R."/>
            <person name="Melayah D."/>
            <person name="Montanini B."/>
            <person name="Muratet M."/>
            <person name="Nehls U."/>
            <person name="Niculita-Hirzel H."/>
            <person name="Oudot-Le Secq M.P."/>
            <person name="Peter M."/>
            <person name="Quesneville H."/>
            <person name="Rajashekar B."/>
            <person name="Reich M."/>
            <person name="Rouhier N."/>
            <person name="Schmutz J."/>
            <person name="Yin T."/>
            <person name="Chalot M."/>
            <person name="Henrissat B."/>
            <person name="Kuees U."/>
            <person name="Lucas S."/>
            <person name="Van de Peer Y."/>
            <person name="Podila G.K."/>
            <person name="Polle A."/>
            <person name="Pukkila P.J."/>
            <person name="Richardson P.M."/>
            <person name="Rouze P."/>
            <person name="Sanders I.R."/>
            <person name="Stajich J.E."/>
            <person name="Tunlid A."/>
            <person name="Tuskan G."/>
            <person name="Grigoriev I.V."/>
        </authorList>
    </citation>
    <scope>NUCLEOTIDE SEQUENCE [LARGE SCALE GENOMIC DNA]</scope>
    <source>
        <strain evidence="3">S238N-H82 / ATCC MYA-4686</strain>
    </source>
</reference>
<sequence length="601" mass="65502">MGFFSSRKAEDNENYVIATTGGTGDKSVVHVIRSRFYGRKGKEREEEPPTYLSPDASVAQTPATSASPSAPRTSTSNRSAGPSVLRNQNDHSLPSTPSKKKPSPLSSPITTTRVRDDAHLKATSAVPRKTTDTVTVTLAERLNELAVANSEGLLNDDEYRLLRQNLFERFATSTAVPTENPVVPAARPRPNKTGASPDGQVPSRPLSNFHIDVPRPTSIHSRNSMASGVADLFRRATGRTASSGTKEISDTSSVWSATSTASNIFKLPRVLSRKGSVSSVRTDTSRAQVDTISISSRRGGHASSSQGHSDTSHFSPTSRSTAASIRRMATPPSSFPGRIIGQEPKISRNIYNVFDEDNLKTSQEIKDEIMAVEAEAKRLMDAFSGLELTTLTKNQRHHIRPTLRSSEWGKGSTGESNWTGSNGRSRIDLLDNDGLSVQSGTSGGTSPSFDPSSMSRSAYSVRKAGRLKATPNQLLSMSSKSRPSSLRRENSSSSVTSMEKRGGRVVKPPPVPVLPMMHLHSASRSNVSLAARSSVGYLPIMPEEDKSMSGTDTLRLEQDEDDEMEDIRRRREEVSVRYEARLEYLRAKLKGAQLHEKLLRK</sequence>
<feature type="region of interest" description="Disordered" evidence="1">
    <location>
        <begin position="273"/>
        <end position="340"/>
    </location>
</feature>
<feature type="compositionally biased region" description="Low complexity" evidence="1">
    <location>
        <begin position="92"/>
        <end position="112"/>
    </location>
</feature>
<organism evidence="3">
    <name type="scientific">Laccaria bicolor (strain S238N-H82 / ATCC MYA-4686)</name>
    <name type="common">Bicoloured deceiver</name>
    <name type="synonym">Laccaria laccata var. bicolor</name>
    <dbReference type="NCBI Taxonomy" id="486041"/>
    <lineage>
        <taxon>Eukaryota</taxon>
        <taxon>Fungi</taxon>
        <taxon>Dikarya</taxon>
        <taxon>Basidiomycota</taxon>
        <taxon>Agaricomycotina</taxon>
        <taxon>Agaricomycetes</taxon>
        <taxon>Agaricomycetidae</taxon>
        <taxon>Agaricales</taxon>
        <taxon>Agaricineae</taxon>
        <taxon>Hydnangiaceae</taxon>
        <taxon>Laccaria</taxon>
    </lineage>
</organism>
<dbReference type="EMBL" id="DS547093">
    <property type="protein sequence ID" value="EDR13305.1"/>
    <property type="molecule type" value="Genomic_DNA"/>
</dbReference>
<feature type="compositionally biased region" description="Low complexity" evidence="1">
    <location>
        <begin position="446"/>
        <end position="457"/>
    </location>
</feature>
<dbReference type="AlphaFoldDB" id="B0CVC8"/>
<protein>
    <submittedName>
        <fullName evidence="2">Predicted protein</fullName>
    </submittedName>
</protein>
<dbReference type="KEGG" id="lbc:LACBIDRAFT_309024"/>
<feature type="region of interest" description="Disordered" evidence="1">
    <location>
        <begin position="541"/>
        <end position="568"/>
    </location>
</feature>
<feature type="compositionally biased region" description="Low complexity" evidence="1">
    <location>
        <begin position="56"/>
        <end position="80"/>
    </location>
</feature>
<feature type="compositionally biased region" description="Low complexity" evidence="1">
    <location>
        <begin position="474"/>
        <end position="484"/>
    </location>
</feature>
<keyword evidence="3" id="KW-1185">Reference proteome</keyword>
<dbReference type="STRING" id="486041.B0CVC8"/>
<feature type="region of interest" description="Disordered" evidence="1">
    <location>
        <begin position="1"/>
        <end position="126"/>
    </location>
</feature>
<evidence type="ECO:0000313" key="3">
    <source>
        <dbReference type="Proteomes" id="UP000001194"/>
    </source>
</evidence>
<dbReference type="HOGENOM" id="CLU_024697_0_0_1"/>
<feature type="compositionally biased region" description="Polar residues" evidence="1">
    <location>
        <begin position="275"/>
        <end position="323"/>
    </location>
</feature>
<dbReference type="GeneID" id="6071498"/>
<dbReference type="InParanoid" id="B0CVC8"/>
<dbReference type="Proteomes" id="UP000001194">
    <property type="component" value="Unassembled WGS sequence"/>
</dbReference>
<feature type="region of interest" description="Disordered" evidence="1">
    <location>
        <begin position="178"/>
        <end position="204"/>
    </location>
</feature>
<accession>B0CVC8</accession>
<gene>
    <name evidence="2" type="ORF">LACBIDRAFT_309024</name>
</gene>
<proteinExistence type="predicted"/>
<feature type="compositionally biased region" description="Polar residues" evidence="1">
    <location>
        <begin position="413"/>
        <end position="424"/>
    </location>
</feature>
<dbReference type="OrthoDB" id="3367070at2759"/>
<feature type="region of interest" description="Disordered" evidence="1">
    <location>
        <begin position="397"/>
        <end position="510"/>
    </location>
</feature>